<dbReference type="Proteomes" id="UP000001817">
    <property type="component" value="Chromosome 3"/>
</dbReference>
<dbReference type="PANTHER" id="PTHR43280:SF2">
    <property type="entry name" value="HTH-TYPE TRANSCRIPTIONAL REGULATOR EXSA"/>
    <property type="match status" value="1"/>
</dbReference>
<dbReference type="eggNOG" id="COG4977">
    <property type="taxonomic scope" value="Bacteria"/>
</dbReference>
<dbReference type="SUPFAM" id="SSF52317">
    <property type="entry name" value="Class I glutamine amidotransferase-like"/>
    <property type="match status" value="1"/>
</dbReference>
<reference evidence="5 6" key="1">
    <citation type="journal article" date="2006" name="Proc. Natl. Acad. Sci. U.S.A.">
        <title>Burkholderia xenovorans LB400 harbors a multi-replicon, 9.73-Mbp genome shaped for versatility.</title>
        <authorList>
            <person name="Chain P.S."/>
            <person name="Denef V.J."/>
            <person name="Konstantinidis K.T."/>
            <person name="Vergez L.M."/>
            <person name="Agullo L."/>
            <person name="Reyes V.L."/>
            <person name="Hauser L."/>
            <person name="Cordova M."/>
            <person name="Gomez L."/>
            <person name="Gonzalez M."/>
            <person name="Land M."/>
            <person name="Lao V."/>
            <person name="Larimer F."/>
            <person name="LiPuma J.J."/>
            <person name="Mahenthiralingam E."/>
            <person name="Malfatti S.A."/>
            <person name="Marx C.J."/>
            <person name="Parnell J.J."/>
            <person name="Ramette A."/>
            <person name="Richardson P."/>
            <person name="Seeger M."/>
            <person name="Smith D."/>
            <person name="Spilker T."/>
            <person name="Sul W.J."/>
            <person name="Tsoi T.V."/>
            <person name="Ulrich L.E."/>
            <person name="Zhulin I.B."/>
            <person name="Tiedje J.M."/>
        </authorList>
    </citation>
    <scope>NUCLEOTIDE SEQUENCE [LARGE SCALE GENOMIC DNA]</scope>
    <source>
        <strain evidence="5 6">LB400</strain>
    </source>
</reference>
<dbReference type="PATRIC" id="fig|266265.5.peg.8849"/>
<keyword evidence="3" id="KW-0804">Transcription</keyword>
<dbReference type="InterPro" id="IPR029062">
    <property type="entry name" value="Class_I_gatase-like"/>
</dbReference>
<keyword evidence="2" id="KW-0238">DNA-binding</keyword>
<evidence type="ECO:0000256" key="1">
    <source>
        <dbReference type="ARBA" id="ARBA00023015"/>
    </source>
</evidence>
<dbReference type="AlphaFoldDB" id="Q13G29"/>
<sequence>MAVFFARRNRYATQTQIFQDDRAKKRIGIALFNGFSLPEAATVVEIFQSANALCLSTRMSGPCYDVHLLSMDGGRIASSSSVFVCTDTIKSGGRTDEFHALFIAAGAGVHSMLSEERLVAWLHRLDLRSERIFPIAEKRLLLDDTRSSDISRKLRRSEGAHAVAWNGLKAPVSQRTSTPLRAALAMIEEDFGAEAAREIASSLQLRFEAQLSSVQKKNMFSAVSEKIQSSAQWLEMNCGRAITIEEAAQFVAMSERNFLRRFKMEMGVTPSDYLLYVRVDKCCRLLFETDLPVDKIARRCGMGSGGQLSKVFRKYLGATPTEYRASKRSFS</sequence>
<dbReference type="InterPro" id="IPR018060">
    <property type="entry name" value="HTH_AraC"/>
</dbReference>
<dbReference type="InterPro" id="IPR009057">
    <property type="entry name" value="Homeodomain-like_sf"/>
</dbReference>
<dbReference type="KEGG" id="bxb:DR64_8707"/>
<gene>
    <name evidence="5" type="ORF">Bxe_C1093</name>
</gene>
<dbReference type="Pfam" id="PF12833">
    <property type="entry name" value="HTH_18"/>
    <property type="match status" value="1"/>
</dbReference>
<dbReference type="Gene3D" id="1.10.10.60">
    <property type="entry name" value="Homeodomain-like"/>
    <property type="match status" value="1"/>
</dbReference>
<dbReference type="GO" id="GO:0043565">
    <property type="term" value="F:sequence-specific DNA binding"/>
    <property type="evidence" value="ECO:0007669"/>
    <property type="project" value="InterPro"/>
</dbReference>
<dbReference type="SUPFAM" id="SSF46689">
    <property type="entry name" value="Homeodomain-like"/>
    <property type="match status" value="2"/>
</dbReference>
<dbReference type="STRING" id="266265.Bxe_C1093"/>
<dbReference type="SMART" id="SM00342">
    <property type="entry name" value="HTH_ARAC"/>
    <property type="match status" value="1"/>
</dbReference>
<evidence type="ECO:0000256" key="3">
    <source>
        <dbReference type="ARBA" id="ARBA00023163"/>
    </source>
</evidence>
<organism evidence="5 6">
    <name type="scientific">Paraburkholderia xenovorans (strain LB400)</name>
    <dbReference type="NCBI Taxonomy" id="266265"/>
    <lineage>
        <taxon>Bacteria</taxon>
        <taxon>Pseudomonadati</taxon>
        <taxon>Pseudomonadota</taxon>
        <taxon>Betaproteobacteria</taxon>
        <taxon>Burkholderiales</taxon>
        <taxon>Burkholderiaceae</taxon>
        <taxon>Paraburkholderia</taxon>
    </lineage>
</organism>
<accession>Q13G29</accession>
<evidence type="ECO:0000259" key="4">
    <source>
        <dbReference type="PROSITE" id="PS01124"/>
    </source>
</evidence>
<keyword evidence="6" id="KW-1185">Reference proteome</keyword>
<feature type="domain" description="HTH araC/xylS-type" evidence="4">
    <location>
        <begin position="228"/>
        <end position="326"/>
    </location>
</feature>
<evidence type="ECO:0000313" key="5">
    <source>
        <dbReference type="EMBL" id="ABE36960.1"/>
    </source>
</evidence>
<protein>
    <submittedName>
        <fullName evidence="5">Transcriptional regulator, AraC family</fullName>
    </submittedName>
</protein>
<dbReference type="PROSITE" id="PS01124">
    <property type="entry name" value="HTH_ARAC_FAMILY_2"/>
    <property type="match status" value="1"/>
</dbReference>
<keyword evidence="1" id="KW-0805">Transcription regulation</keyword>
<dbReference type="GO" id="GO:0003700">
    <property type="term" value="F:DNA-binding transcription factor activity"/>
    <property type="evidence" value="ECO:0007669"/>
    <property type="project" value="InterPro"/>
</dbReference>
<dbReference type="PANTHER" id="PTHR43280">
    <property type="entry name" value="ARAC-FAMILY TRANSCRIPTIONAL REGULATOR"/>
    <property type="match status" value="1"/>
</dbReference>
<evidence type="ECO:0000256" key="2">
    <source>
        <dbReference type="ARBA" id="ARBA00023125"/>
    </source>
</evidence>
<dbReference type="EMBL" id="CP000272">
    <property type="protein sequence ID" value="ABE36960.1"/>
    <property type="molecule type" value="Genomic_DNA"/>
</dbReference>
<dbReference type="Gene3D" id="3.40.50.880">
    <property type="match status" value="1"/>
</dbReference>
<dbReference type="KEGG" id="bxe:Bxe_C1093"/>
<evidence type="ECO:0000313" key="6">
    <source>
        <dbReference type="Proteomes" id="UP000001817"/>
    </source>
</evidence>
<dbReference type="OrthoDB" id="6831751at2"/>
<name>Q13G29_PARXL</name>
<proteinExistence type="predicted"/>
<dbReference type="RefSeq" id="WP_011494207.1">
    <property type="nucleotide sequence ID" value="NC_007953.1"/>
</dbReference>